<dbReference type="Proteomes" id="UP000669179">
    <property type="component" value="Unassembled WGS sequence"/>
</dbReference>
<reference evidence="5" key="1">
    <citation type="submission" date="2021-03" db="EMBL/GenBank/DDBJ databases">
        <authorList>
            <person name="Kanchanasin P."/>
            <person name="Saeng-In P."/>
            <person name="Phongsopitanun W."/>
            <person name="Yuki M."/>
            <person name="Kudo T."/>
            <person name="Ohkuma M."/>
            <person name="Tanasupawat S."/>
        </authorList>
    </citation>
    <scope>NUCLEOTIDE SEQUENCE</scope>
    <source>
        <strain evidence="5">GKU 128</strain>
    </source>
</reference>
<dbReference type="InterPro" id="IPR036390">
    <property type="entry name" value="WH_DNA-bd_sf"/>
</dbReference>
<dbReference type="Pfam" id="PF07729">
    <property type="entry name" value="FCD"/>
    <property type="match status" value="1"/>
</dbReference>
<accession>A0A939TAS8</accession>
<dbReference type="Gene3D" id="1.10.10.10">
    <property type="entry name" value="Winged helix-like DNA-binding domain superfamily/Winged helix DNA-binding domain"/>
    <property type="match status" value="1"/>
</dbReference>
<gene>
    <name evidence="5" type="ORF">J4573_52370</name>
</gene>
<keyword evidence="3" id="KW-0804">Transcription</keyword>
<evidence type="ECO:0000259" key="4">
    <source>
        <dbReference type="PROSITE" id="PS50949"/>
    </source>
</evidence>
<comment type="caution">
    <text evidence="5">The sequence shown here is derived from an EMBL/GenBank/DDBJ whole genome shotgun (WGS) entry which is preliminary data.</text>
</comment>
<dbReference type="PROSITE" id="PS50949">
    <property type="entry name" value="HTH_GNTR"/>
    <property type="match status" value="1"/>
</dbReference>
<dbReference type="SMART" id="SM00345">
    <property type="entry name" value="HTH_GNTR"/>
    <property type="match status" value="1"/>
</dbReference>
<evidence type="ECO:0000313" key="5">
    <source>
        <dbReference type="EMBL" id="MBO2455754.1"/>
    </source>
</evidence>
<keyword evidence="2" id="KW-0238">DNA-binding</keyword>
<dbReference type="InterPro" id="IPR000524">
    <property type="entry name" value="Tscrpt_reg_HTH_GntR"/>
</dbReference>
<keyword evidence="1" id="KW-0805">Transcription regulation</keyword>
<evidence type="ECO:0000256" key="3">
    <source>
        <dbReference type="ARBA" id="ARBA00023163"/>
    </source>
</evidence>
<dbReference type="EMBL" id="JAGEOJ010000041">
    <property type="protein sequence ID" value="MBO2455754.1"/>
    <property type="molecule type" value="Genomic_DNA"/>
</dbReference>
<dbReference type="PANTHER" id="PTHR43537">
    <property type="entry name" value="TRANSCRIPTIONAL REGULATOR, GNTR FAMILY"/>
    <property type="match status" value="1"/>
</dbReference>
<dbReference type="Pfam" id="PF00392">
    <property type="entry name" value="GntR"/>
    <property type="match status" value="1"/>
</dbReference>
<name>A0A939TAS8_9ACTN</name>
<evidence type="ECO:0000256" key="2">
    <source>
        <dbReference type="ARBA" id="ARBA00023125"/>
    </source>
</evidence>
<feature type="domain" description="HTH gntR-type" evidence="4">
    <location>
        <begin position="7"/>
        <end position="75"/>
    </location>
</feature>
<dbReference type="GO" id="GO:0003677">
    <property type="term" value="F:DNA binding"/>
    <property type="evidence" value="ECO:0007669"/>
    <property type="project" value="UniProtKB-KW"/>
</dbReference>
<dbReference type="GO" id="GO:0003700">
    <property type="term" value="F:DNA-binding transcription factor activity"/>
    <property type="evidence" value="ECO:0007669"/>
    <property type="project" value="InterPro"/>
</dbReference>
<evidence type="ECO:0000256" key="1">
    <source>
        <dbReference type="ARBA" id="ARBA00023015"/>
    </source>
</evidence>
<keyword evidence="6" id="KW-1185">Reference proteome</keyword>
<sequence length="236" mass="25478">MRAATWVSSTQQVREQLLRGIRQGTLPTGAALPSERELCEVFQVSRVSVRQALAGLEAMGLIDVRHGRGTFVREGAAAHYVGSFGRYLELHRGQLLELLAVRGALDRLAAREAANGTRAERVVEAHRAYLEMAGAPRPDFDRAAELDVAFHVSVAEAGAGGLLPVLLTDLHGLLTESRLITLSRDGQLARSAAEHQAIVDAIVGHDAEAAGRHASEHVARVRRWVADFPADEHDPG</sequence>
<evidence type="ECO:0000313" key="6">
    <source>
        <dbReference type="Proteomes" id="UP000669179"/>
    </source>
</evidence>
<organism evidence="5 6">
    <name type="scientific">Actinomadura barringtoniae</name>
    <dbReference type="NCBI Taxonomy" id="1427535"/>
    <lineage>
        <taxon>Bacteria</taxon>
        <taxon>Bacillati</taxon>
        <taxon>Actinomycetota</taxon>
        <taxon>Actinomycetes</taxon>
        <taxon>Streptosporangiales</taxon>
        <taxon>Thermomonosporaceae</taxon>
        <taxon>Actinomadura</taxon>
    </lineage>
</organism>
<proteinExistence type="predicted"/>
<dbReference type="SMART" id="SM00895">
    <property type="entry name" value="FCD"/>
    <property type="match status" value="1"/>
</dbReference>
<dbReference type="PANTHER" id="PTHR43537:SF5">
    <property type="entry name" value="UXU OPERON TRANSCRIPTIONAL REGULATOR"/>
    <property type="match status" value="1"/>
</dbReference>
<dbReference type="Gene3D" id="1.20.120.530">
    <property type="entry name" value="GntR ligand-binding domain-like"/>
    <property type="match status" value="1"/>
</dbReference>
<dbReference type="SUPFAM" id="SSF48008">
    <property type="entry name" value="GntR ligand-binding domain-like"/>
    <property type="match status" value="1"/>
</dbReference>
<dbReference type="PRINTS" id="PR00035">
    <property type="entry name" value="HTHGNTR"/>
</dbReference>
<dbReference type="InterPro" id="IPR036388">
    <property type="entry name" value="WH-like_DNA-bd_sf"/>
</dbReference>
<dbReference type="AlphaFoldDB" id="A0A939TAS8"/>
<dbReference type="RefSeq" id="WP_208263995.1">
    <property type="nucleotide sequence ID" value="NZ_JAGEOJ010000041.1"/>
</dbReference>
<dbReference type="CDD" id="cd07377">
    <property type="entry name" value="WHTH_GntR"/>
    <property type="match status" value="1"/>
</dbReference>
<dbReference type="SUPFAM" id="SSF46785">
    <property type="entry name" value="Winged helix' DNA-binding domain"/>
    <property type="match status" value="1"/>
</dbReference>
<protein>
    <submittedName>
        <fullName evidence="5">FadR family transcriptional regulator</fullName>
    </submittedName>
</protein>
<dbReference type="InterPro" id="IPR011711">
    <property type="entry name" value="GntR_C"/>
</dbReference>
<dbReference type="InterPro" id="IPR008920">
    <property type="entry name" value="TF_FadR/GntR_C"/>
</dbReference>